<protein>
    <recommendedName>
        <fullName evidence="3">Outer membrane protein beta-barrel domain-containing protein</fullName>
    </recommendedName>
</protein>
<accession>A0A1Z3ND06</accession>
<dbReference type="Proteomes" id="UP000197003">
    <property type="component" value="Chromosome"/>
</dbReference>
<evidence type="ECO:0008006" key="3">
    <source>
        <dbReference type="Google" id="ProtNLM"/>
    </source>
</evidence>
<sequence>MLLLGLSAQAGDWRAVVERAGFMGTVAAGFSYEWEPEHAVDLSLGAYPLDDQTYYQTNFVYRYSRWTSPVGEDMWRPLQFGFFMAYSLDQEHYFMKSPDKYPYPEYYDWTALRYGLEFGTTYTFMPSRIGLAYRIRIFDNGVIALFNNSNRDLQYYVSSGFSLQYLF</sequence>
<gene>
    <name evidence="1" type="ORF">B9G79_01275</name>
</gene>
<reference evidence="1 2" key="1">
    <citation type="submission" date="2017-04" db="EMBL/GenBank/DDBJ databases">
        <title>Whole genome sequence of Bdellovibrio bacteriovorus strain SSB218315.</title>
        <authorList>
            <person name="Oyedara O."/>
            <person name="Rodriguez-Perez M.A."/>
        </authorList>
    </citation>
    <scope>NUCLEOTIDE SEQUENCE [LARGE SCALE GENOMIC DNA]</scope>
    <source>
        <strain evidence="1 2">SSB218315</strain>
    </source>
</reference>
<name>A0A1Z3ND06_BDEBC</name>
<dbReference type="AlphaFoldDB" id="A0A1Z3ND06"/>
<organism evidence="1 2">
    <name type="scientific">Bdellovibrio bacteriovorus</name>
    <dbReference type="NCBI Taxonomy" id="959"/>
    <lineage>
        <taxon>Bacteria</taxon>
        <taxon>Pseudomonadati</taxon>
        <taxon>Bdellovibrionota</taxon>
        <taxon>Bdellovibrionia</taxon>
        <taxon>Bdellovibrionales</taxon>
        <taxon>Pseudobdellovibrionaceae</taxon>
        <taxon>Bdellovibrio</taxon>
    </lineage>
</organism>
<dbReference type="OrthoDB" id="5293152at2"/>
<evidence type="ECO:0000313" key="2">
    <source>
        <dbReference type="Proteomes" id="UP000197003"/>
    </source>
</evidence>
<dbReference type="EMBL" id="CP020946">
    <property type="protein sequence ID" value="ASD65353.1"/>
    <property type="molecule type" value="Genomic_DNA"/>
</dbReference>
<evidence type="ECO:0000313" key="1">
    <source>
        <dbReference type="EMBL" id="ASD65353.1"/>
    </source>
</evidence>
<proteinExistence type="predicted"/>